<dbReference type="Proteomes" id="UP000028828">
    <property type="component" value="Unassembled WGS sequence"/>
</dbReference>
<evidence type="ECO:0000256" key="2">
    <source>
        <dbReference type="ARBA" id="ARBA00015736"/>
    </source>
</evidence>
<dbReference type="PANTHER" id="PTHR12895:SF9">
    <property type="entry name" value="DYMECLIN"/>
    <property type="match status" value="1"/>
</dbReference>
<feature type="compositionally biased region" description="Basic and acidic residues" evidence="5">
    <location>
        <begin position="322"/>
        <end position="336"/>
    </location>
</feature>
<feature type="region of interest" description="Disordered" evidence="5">
    <location>
        <begin position="1070"/>
        <end position="1105"/>
    </location>
</feature>
<evidence type="ECO:0000256" key="1">
    <source>
        <dbReference type="ARBA" id="ARBA00010603"/>
    </source>
</evidence>
<dbReference type="GO" id="GO:0005794">
    <property type="term" value="C:Golgi apparatus"/>
    <property type="evidence" value="ECO:0007669"/>
    <property type="project" value="TreeGrafter"/>
</dbReference>
<evidence type="ECO:0000256" key="5">
    <source>
        <dbReference type="SAM" id="MobiDB-lite"/>
    </source>
</evidence>
<feature type="compositionally biased region" description="Basic and acidic residues" evidence="5">
    <location>
        <begin position="755"/>
        <end position="767"/>
    </location>
</feature>
<comment type="similarity">
    <text evidence="1">Belongs to the dymeclin family.</text>
</comment>
<dbReference type="EMBL" id="AEYI02001613">
    <property type="protein sequence ID" value="KFG35214.1"/>
    <property type="molecule type" value="Genomic_DNA"/>
</dbReference>
<feature type="region of interest" description="Disordered" evidence="5">
    <location>
        <begin position="350"/>
        <end position="394"/>
    </location>
</feature>
<proteinExistence type="inferred from homology"/>
<sequence length="1637" mass="176376">MGSGSSRPGEAEGGAYHGPGEAAKQMEAFLFAVHRLASSNPSEAMATAPGEAPGVDDVACSSSLASTNLLRCKDPVLQWDSLLLSLGESAVRPFSLSTPFLWNEVLRPLLLGNPRNGQVKALYLFFARTISRYAEAVEALHRRHSCSPFPSQGVEPRREDHRTQAANQMASSESPNEAGCDQDAVSSVGELVPDTVPFPCTDLSVAELALLLRLLTKALCTQLSLPQLLYHLEYVSSSADSACLSSAMRDELFGLSQAFFASLGSKRQRSSSISFQAINASESASSNASPSFSRLPPNAVSQSSSPPVPDAASAPSRSRPARRGEDKEELNGQMDFHEASGLRCSLSEMKQSDEAPQFPISSPPLASPAFVGADPTTTPTTTATLDSAGGAEASKRASCVDREASMEKQWAPSASLSSPAFCAFVMSYRGATKLFSASPLRPPEQLQNDVIAWLSLMFPEDAVAAKARGFLFRATLRPACSGSSRGSSEGRNGSVEESREVFLSVNDLASVRTLSSVLVPVRLGDQATGTAGPEEGDTGIRSEKADVKQETGGDSAEGEGQGECRDRSGEGEEDGEQANAEEGTGDVERSRLECVAVSDRCTTGSNKDLDTQYGSSTILVAFLTVVPLWIPLSPAHMSASSSCSSSSSLSSDSLSVSTIGSVLDAIVRFLTIAQPPSPCCSPNLLRAHQHLQELLLCLFAVVCPPQLTASCVPRSGLAPVSSRRKRPLQTPHPRPSCVVGEGEHTAGGLAGEGGVRSRDWSNRRDGDTFQPVVETGAGAGREMQRMGSRHALVERENSVSFGEKAGRRQPKNMLIPPLSSPCAKLAPALYVWQQEAQQERFARMREEDSEREEHEERVMRQNGKEERRRNNFPPVAAAALLPDLYFIEVLLSRWDRDKRGEDRAKEFAAYLLSMVWPSSAFLMSSPAFVSIPPGLAHCSLSLVLLLAFYPHPSTRVSLLMARAPHSRMQKPQREKLGFTLSSSVSSPSPSPSPASLSCVASSSSPRCSASGTYGWPGLGGRPLPSTGKAFSGSPAASDDVSLARRTPTEANVFAIAFSCLYDASHFSVNKPSRADQERMPAGSSPRHGDSVSPDDSGGSSPSLPPSSSVNFEGLLLQLCAPSSLSHPLKSLLLYLLLCRNRCFRLFCLSRSDGERVVIPLLQMLNALPRLSPSKAGDSEGDEVQRPRAAAPPIAVICAISLATLSKDKSFCSELQRKVITDIPWEEKKKLADASLGSLVILVLLRLLSWNIRRCGDSFFLLLCSSSLLNVAASVEHLHWYVADRLVDYAAALLRLLARRLAGLSSCQEETLAVSEDREERVETNGDSDRIRSAALRSQHRRERQRRQREAEQLEFSILACRAVLQFLSIALRPPLLNRNLSLLYALLRLFPVCTAKTLLENFTVACTAAERSSSIAEEEKQVSLASPVASSLPLNSAGHGGEERNGVGSEEDREYEREGRSQCEGETNEKGDQCDAFNASFEVPATVARVAFLIGAELKLLLDLVEVFSSSIDDAIRQGSAVEEDGETSRRVVEQLAAKIPPPGHSFSHCSGRQPHPCFLSSSSSREDECIQGEGGRKRQIDRLRESYLACAAPGRPDFVESWGSSSFFLPIIWRSIDALTPDTVCWDRPVSVGPRT</sequence>
<dbReference type="PANTHER" id="PTHR12895">
    <property type="entry name" value="DYMECLIN"/>
    <property type="match status" value="1"/>
</dbReference>
<feature type="compositionally biased region" description="Basic and acidic residues" evidence="5">
    <location>
        <begin position="538"/>
        <end position="551"/>
    </location>
</feature>
<feature type="compositionally biased region" description="Low complexity" evidence="5">
    <location>
        <begin position="375"/>
        <end position="384"/>
    </location>
</feature>
<feature type="region of interest" description="Disordered" evidence="5">
    <location>
        <begin position="148"/>
        <end position="179"/>
    </location>
</feature>
<feature type="compositionally biased region" description="Basic and acidic residues" evidence="5">
    <location>
        <begin position="843"/>
        <end position="869"/>
    </location>
</feature>
<reference evidence="6 7" key="1">
    <citation type="submission" date="2014-03" db="EMBL/GenBank/DDBJ databases">
        <authorList>
            <person name="Sibley D."/>
            <person name="Venepally P."/>
            <person name="Karamycheva S."/>
            <person name="Hadjithomas M."/>
            <person name="Khan A."/>
            <person name="Brunk B."/>
            <person name="Roos D."/>
            <person name="Caler E."/>
            <person name="Lorenzi H."/>
        </authorList>
    </citation>
    <scope>NUCLEOTIDE SEQUENCE [LARGE SCALE GENOMIC DNA]</scope>
    <source>
        <strain evidence="7">p89</strain>
    </source>
</reference>
<organism evidence="6 7">
    <name type="scientific">Toxoplasma gondii p89</name>
    <dbReference type="NCBI Taxonomy" id="943119"/>
    <lineage>
        <taxon>Eukaryota</taxon>
        <taxon>Sar</taxon>
        <taxon>Alveolata</taxon>
        <taxon>Apicomplexa</taxon>
        <taxon>Conoidasida</taxon>
        <taxon>Coccidia</taxon>
        <taxon>Eucoccidiorida</taxon>
        <taxon>Eimeriorina</taxon>
        <taxon>Sarcocystidae</taxon>
        <taxon>Toxoplasma</taxon>
    </lineage>
</organism>
<name>A0A086JSU6_TOXGO</name>
<evidence type="ECO:0000256" key="3">
    <source>
        <dbReference type="ARBA" id="ARBA00022707"/>
    </source>
</evidence>
<evidence type="ECO:0000256" key="4">
    <source>
        <dbReference type="ARBA" id="ARBA00023288"/>
    </source>
</evidence>
<feature type="region of interest" description="Disordered" evidence="5">
    <location>
        <begin position="1427"/>
        <end position="1470"/>
    </location>
</feature>
<dbReference type="Pfam" id="PF09742">
    <property type="entry name" value="Dymeclin"/>
    <property type="match status" value="1"/>
</dbReference>
<feature type="compositionally biased region" description="Low complexity" evidence="5">
    <location>
        <begin position="1090"/>
        <end position="1105"/>
    </location>
</feature>
<keyword evidence="4" id="KW-0449">Lipoprotein</keyword>
<feature type="region of interest" description="Disordered" evidence="5">
    <location>
        <begin position="284"/>
        <end position="336"/>
    </location>
</feature>
<feature type="compositionally biased region" description="Polar residues" evidence="5">
    <location>
        <begin position="164"/>
        <end position="175"/>
    </location>
</feature>
<comment type="caution">
    <text evidence="6">The sequence shown here is derived from an EMBL/GenBank/DDBJ whole genome shotgun (WGS) entry which is preliminary data.</text>
</comment>
<evidence type="ECO:0000313" key="6">
    <source>
        <dbReference type="EMBL" id="KFG35214.1"/>
    </source>
</evidence>
<feature type="compositionally biased region" description="Low complexity" evidence="5">
    <location>
        <begin position="980"/>
        <end position="1007"/>
    </location>
</feature>
<protein>
    <recommendedName>
        <fullName evidence="2">Dymeclin</fullName>
    </recommendedName>
</protein>
<dbReference type="OrthoDB" id="332584at2759"/>
<feature type="region of interest" description="Disordered" evidence="5">
    <location>
        <begin position="718"/>
        <end position="773"/>
    </location>
</feature>
<feature type="region of interest" description="Disordered" evidence="5">
    <location>
        <begin position="526"/>
        <end position="589"/>
    </location>
</feature>
<dbReference type="InterPro" id="IPR019142">
    <property type="entry name" value="Dymeclin"/>
</dbReference>
<keyword evidence="3" id="KW-0519">Myristate</keyword>
<evidence type="ECO:0000313" key="7">
    <source>
        <dbReference type="Proteomes" id="UP000028828"/>
    </source>
</evidence>
<feature type="compositionally biased region" description="Low complexity" evidence="5">
    <location>
        <begin position="1427"/>
        <end position="1437"/>
    </location>
</feature>
<gene>
    <name evidence="6" type="ORF">TGP89_262450</name>
</gene>
<feature type="compositionally biased region" description="Basic and acidic residues" evidence="5">
    <location>
        <begin position="1454"/>
        <end position="1470"/>
    </location>
</feature>
<feature type="region of interest" description="Disordered" evidence="5">
    <location>
        <begin position="964"/>
        <end position="1007"/>
    </location>
</feature>
<feature type="region of interest" description="Disordered" evidence="5">
    <location>
        <begin position="843"/>
        <end position="870"/>
    </location>
</feature>
<dbReference type="GO" id="GO:0007030">
    <property type="term" value="P:Golgi organization"/>
    <property type="evidence" value="ECO:0007669"/>
    <property type="project" value="TreeGrafter"/>
</dbReference>
<feature type="compositionally biased region" description="Low complexity" evidence="5">
    <location>
        <begin position="284"/>
        <end position="318"/>
    </location>
</feature>
<accession>A0A086JSU6</accession>
<dbReference type="VEuPathDB" id="ToxoDB:TGP89_262450"/>